<dbReference type="InterPro" id="IPR000254">
    <property type="entry name" value="CBD"/>
</dbReference>
<dbReference type="EMBL" id="CVQI01038161">
    <property type="protein sequence ID" value="CRK48991.1"/>
    <property type="molecule type" value="Genomic_DNA"/>
</dbReference>
<dbReference type="GO" id="GO:0005576">
    <property type="term" value="C:extracellular region"/>
    <property type="evidence" value="ECO:0007669"/>
    <property type="project" value="UniProtKB-SubCell"/>
</dbReference>
<dbReference type="SUPFAM" id="SSF57180">
    <property type="entry name" value="Cellulose-binding domain"/>
    <property type="match status" value="1"/>
</dbReference>
<name>A0A0G4NRM0_VERLO</name>
<dbReference type="GO" id="GO:0046355">
    <property type="term" value="P:mannan catabolic process"/>
    <property type="evidence" value="ECO:0007669"/>
    <property type="project" value="UniProtKB-ARBA"/>
</dbReference>
<dbReference type="PANTHER" id="PTHR31451">
    <property type="match status" value="1"/>
</dbReference>
<keyword evidence="5" id="KW-0964">Secreted</keyword>
<evidence type="ECO:0000256" key="12">
    <source>
        <dbReference type="SAM" id="MobiDB-lite"/>
    </source>
</evidence>
<evidence type="ECO:0000256" key="9">
    <source>
        <dbReference type="ARBA" id="ARBA00068505"/>
    </source>
</evidence>
<dbReference type="InterPro" id="IPR054448">
    <property type="entry name" value="HTH_put_ascomycetes"/>
</dbReference>
<dbReference type="PROSITE" id="PS51164">
    <property type="entry name" value="CBM1_2"/>
    <property type="match status" value="1"/>
</dbReference>
<feature type="compositionally biased region" description="Low complexity" evidence="12">
    <location>
        <begin position="436"/>
        <end position="447"/>
    </location>
</feature>
<dbReference type="InterPro" id="IPR035971">
    <property type="entry name" value="CBD_sf"/>
</dbReference>
<dbReference type="SMART" id="SM00236">
    <property type="entry name" value="fCBD"/>
    <property type="match status" value="1"/>
</dbReference>
<dbReference type="FunFam" id="3.20.20.80:FF:000076">
    <property type="entry name" value="Mannan endo-1,4-beta-mannosidase A"/>
    <property type="match status" value="1"/>
</dbReference>
<evidence type="ECO:0000256" key="8">
    <source>
        <dbReference type="ARBA" id="ARBA00023295"/>
    </source>
</evidence>
<dbReference type="Pfam" id="PF00150">
    <property type="entry name" value="Cellulase"/>
    <property type="match status" value="1"/>
</dbReference>
<sequence length="612" mass="64890">MKSFVAGALALAGAASAQQSAWGQCGGQGWTGQTSCVAGSTCVVQNPWYSQCLPGTAAPPPANPTTTSTRAATTSTRATTTLVTSTTRAAPPPATTTAAAPPTTGGAYVNTNGLLFNIDGVSKYFPGTNCYWCSVGGLSNADTDLVFNNLKANGLKILRVWGFNDVNSIPGSNTVWFQNHAASGSTINTGANGLQRLDYVVQAAERTGVKLIINFVNNWDDYGGIKAYTNAYGGTHQTWYTNTAAQAQYRRFVQAVVSRYTTSKAIFAWELANEPRCNGCNTDVIFNWAKSASEYVKSLDPNHLVTLGDEGLGIAGDSSYPYQFGEGTDFAKNLAINTLDFGTFHLYPGSWGVSYDWGNKWIKDHAAACVAAGKPCFFEEYGAPNNHCAIERPWQLTSVATPGMAADAFWQLEMGSSSSKAASGAARKFLTRSPGAAVPPVAARQPRSAPPRPQASTTKDEAIRADAADPEVTADFSARLHQMGIAQPNPTYSPSSHARPAPASSPSDAHAPPSGGTGPLFPSARNNSTLGALEARRLAEMAARSEFEALGRKGFQGREFLDLNTIVQMHVLRDRGVADREIEERFNLKQGVVARLGTRGITVPASMAEAEA</sequence>
<comment type="similarity">
    <text evidence="3 11">Belongs to the glycosyl hydrolase 5 (cellulase A) family.</text>
</comment>
<organism evidence="15 16">
    <name type="scientific">Verticillium longisporum</name>
    <name type="common">Verticillium dahliae var. longisporum</name>
    <dbReference type="NCBI Taxonomy" id="100787"/>
    <lineage>
        <taxon>Eukaryota</taxon>
        <taxon>Fungi</taxon>
        <taxon>Dikarya</taxon>
        <taxon>Ascomycota</taxon>
        <taxon>Pezizomycotina</taxon>
        <taxon>Sordariomycetes</taxon>
        <taxon>Hypocreomycetidae</taxon>
        <taxon>Glomerellales</taxon>
        <taxon>Plectosphaerellaceae</taxon>
        <taxon>Verticillium</taxon>
    </lineage>
</organism>
<evidence type="ECO:0000256" key="7">
    <source>
        <dbReference type="ARBA" id="ARBA00022801"/>
    </source>
</evidence>
<evidence type="ECO:0000256" key="11">
    <source>
        <dbReference type="RuleBase" id="RU361153"/>
    </source>
</evidence>
<dbReference type="Gene3D" id="3.20.20.80">
    <property type="entry name" value="Glycosidases"/>
    <property type="match status" value="1"/>
</dbReference>
<evidence type="ECO:0000256" key="10">
    <source>
        <dbReference type="ARBA" id="ARBA00077212"/>
    </source>
</evidence>
<accession>A0A0G4NRM0</accession>
<dbReference type="AlphaFoldDB" id="A0A0G4NRM0"/>
<feature type="domain" description="CBM1" evidence="14">
    <location>
        <begin position="17"/>
        <end position="53"/>
    </location>
</feature>
<evidence type="ECO:0000313" key="16">
    <source>
        <dbReference type="Proteomes" id="UP000045706"/>
    </source>
</evidence>
<dbReference type="SUPFAM" id="SSF51445">
    <property type="entry name" value="(Trans)glycosidases"/>
    <property type="match status" value="1"/>
</dbReference>
<dbReference type="PANTHER" id="PTHR31451:SF39">
    <property type="entry name" value="MANNAN ENDO-1,4-BETA-MANNOSIDASE 1"/>
    <property type="match status" value="1"/>
</dbReference>
<dbReference type="Pfam" id="PF00734">
    <property type="entry name" value="CBM_1"/>
    <property type="match status" value="1"/>
</dbReference>
<dbReference type="InterPro" id="IPR017853">
    <property type="entry name" value="GH"/>
</dbReference>
<feature type="chain" id="PRO_5002568208" description="Mannan endo-1,4-beta-mannosidase A" evidence="13">
    <location>
        <begin position="18"/>
        <end position="612"/>
    </location>
</feature>
<comment type="catalytic activity">
    <reaction evidence="1">
        <text>Random hydrolysis of (1-&gt;4)-beta-D-mannosidic linkages in mannans, galactomannans and glucomannans.</text>
        <dbReference type="EC" id="3.2.1.78"/>
    </reaction>
</comment>
<dbReference type="GO" id="GO:0016985">
    <property type="term" value="F:mannan endo-1,4-beta-mannosidase activity"/>
    <property type="evidence" value="ECO:0007669"/>
    <property type="project" value="UniProtKB-EC"/>
</dbReference>
<keyword evidence="6 13" id="KW-0732">Signal</keyword>
<evidence type="ECO:0000256" key="5">
    <source>
        <dbReference type="ARBA" id="ARBA00022525"/>
    </source>
</evidence>
<proteinExistence type="inferred from homology"/>
<evidence type="ECO:0000256" key="1">
    <source>
        <dbReference type="ARBA" id="ARBA00001678"/>
    </source>
</evidence>
<evidence type="ECO:0000256" key="2">
    <source>
        <dbReference type="ARBA" id="ARBA00004613"/>
    </source>
</evidence>
<evidence type="ECO:0000256" key="13">
    <source>
        <dbReference type="SAM" id="SignalP"/>
    </source>
</evidence>
<dbReference type="Proteomes" id="UP000045706">
    <property type="component" value="Unassembled WGS sequence"/>
</dbReference>
<dbReference type="PROSITE" id="PS00562">
    <property type="entry name" value="CBM1_1"/>
    <property type="match status" value="1"/>
</dbReference>
<dbReference type="GO" id="GO:0030248">
    <property type="term" value="F:cellulose binding"/>
    <property type="evidence" value="ECO:0007669"/>
    <property type="project" value="InterPro"/>
</dbReference>
<feature type="compositionally biased region" description="Low complexity" evidence="12">
    <location>
        <begin position="493"/>
        <end position="514"/>
    </location>
</feature>
<evidence type="ECO:0000259" key="14">
    <source>
        <dbReference type="PROSITE" id="PS51164"/>
    </source>
</evidence>
<feature type="compositionally biased region" description="Low complexity" evidence="12">
    <location>
        <begin position="64"/>
        <end position="102"/>
    </location>
</feature>
<dbReference type="InterPro" id="IPR001547">
    <property type="entry name" value="Glyco_hydro_5"/>
</dbReference>
<evidence type="ECO:0000256" key="4">
    <source>
        <dbReference type="ARBA" id="ARBA00012706"/>
    </source>
</evidence>
<protein>
    <recommendedName>
        <fullName evidence="9">Mannan endo-1,4-beta-mannosidase A</fullName>
        <ecNumber evidence="4">3.2.1.78</ecNumber>
    </recommendedName>
    <alternativeName>
        <fullName evidence="10">Endo-beta-1,4-mannanase A</fullName>
    </alternativeName>
</protein>
<evidence type="ECO:0000313" key="15">
    <source>
        <dbReference type="EMBL" id="CRK48991.1"/>
    </source>
</evidence>
<dbReference type="EC" id="3.2.1.78" evidence="4"/>
<evidence type="ECO:0000256" key="6">
    <source>
        <dbReference type="ARBA" id="ARBA00022729"/>
    </source>
</evidence>
<keyword evidence="7 11" id="KW-0378">Hydrolase</keyword>
<feature type="region of interest" description="Disordered" evidence="12">
    <location>
        <begin position="433"/>
        <end position="466"/>
    </location>
</feature>
<evidence type="ECO:0000256" key="3">
    <source>
        <dbReference type="ARBA" id="ARBA00005641"/>
    </source>
</evidence>
<keyword evidence="8 11" id="KW-0326">Glycosidase</keyword>
<dbReference type="InterPro" id="IPR045053">
    <property type="entry name" value="MAN-like"/>
</dbReference>
<dbReference type="Pfam" id="PF22943">
    <property type="entry name" value="HTH_68"/>
    <property type="match status" value="1"/>
</dbReference>
<comment type="subcellular location">
    <subcellularLocation>
        <location evidence="2">Secreted</location>
    </subcellularLocation>
</comment>
<feature type="region of interest" description="Disordered" evidence="12">
    <location>
        <begin position="58"/>
        <end position="102"/>
    </location>
</feature>
<feature type="signal peptide" evidence="13">
    <location>
        <begin position="1"/>
        <end position="17"/>
    </location>
</feature>
<feature type="region of interest" description="Disordered" evidence="12">
    <location>
        <begin position="485"/>
        <end position="526"/>
    </location>
</feature>
<gene>
    <name evidence="15" type="ORF">BN1723_008311</name>
</gene>
<reference evidence="16" key="1">
    <citation type="submission" date="2015-05" db="EMBL/GenBank/DDBJ databases">
        <authorList>
            <person name="Fogelqvist Johan"/>
        </authorList>
    </citation>
    <scope>NUCLEOTIDE SEQUENCE [LARGE SCALE GENOMIC DNA]</scope>
</reference>